<keyword evidence="6 8" id="KW-1133">Transmembrane helix</keyword>
<evidence type="ECO:0000256" key="8">
    <source>
        <dbReference type="SAM" id="Phobius"/>
    </source>
</evidence>
<dbReference type="GO" id="GO:0009847">
    <property type="term" value="P:spore germination"/>
    <property type="evidence" value="ECO:0007669"/>
    <property type="project" value="InterPro"/>
</dbReference>
<feature type="transmembrane region" description="Helical" evidence="8">
    <location>
        <begin position="340"/>
        <end position="358"/>
    </location>
</feature>
<evidence type="ECO:0000313" key="9">
    <source>
        <dbReference type="EMBL" id="SNS95334.1"/>
    </source>
</evidence>
<comment type="similarity">
    <text evidence="2">Belongs to the amino acid-polyamine-organocation (APC) superfamily. Spore germination protein (SGP) (TC 2.A.3.9) family.</text>
</comment>
<evidence type="ECO:0000256" key="6">
    <source>
        <dbReference type="ARBA" id="ARBA00022989"/>
    </source>
</evidence>
<name>A0A239ISD7_9FIRM</name>
<keyword evidence="10" id="KW-1185">Reference proteome</keyword>
<dbReference type="NCBIfam" id="TIGR00912">
    <property type="entry name" value="2A0309"/>
    <property type="match status" value="1"/>
</dbReference>
<feature type="transmembrane region" description="Helical" evidence="8">
    <location>
        <begin position="307"/>
        <end position="328"/>
    </location>
</feature>
<dbReference type="OrthoDB" id="1675410at2"/>
<dbReference type="Pfam" id="PF03845">
    <property type="entry name" value="Spore_permease"/>
    <property type="match status" value="1"/>
</dbReference>
<dbReference type="EMBL" id="FZOJ01000029">
    <property type="protein sequence ID" value="SNS95334.1"/>
    <property type="molecule type" value="Genomic_DNA"/>
</dbReference>
<comment type="subcellular location">
    <subcellularLocation>
        <location evidence="1">Membrane</location>
        <topology evidence="1">Multi-pass membrane protein</topology>
    </subcellularLocation>
</comment>
<evidence type="ECO:0000313" key="10">
    <source>
        <dbReference type="Proteomes" id="UP000198304"/>
    </source>
</evidence>
<keyword evidence="3" id="KW-0813">Transport</keyword>
<dbReference type="PANTHER" id="PTHR34975">
    <property type="entry name" value="SPORE GERMINATION PROTEIN A2"/>
    <property type="match status" value="1"/>
</dbReference>
<reference evidence="10" key="1">
    <citation type="submission" date="2017-06" db="EMBL/GenBank/DDBJ databases">
        <authorList>
            <person name="Varghese N."/>
            <person name="Submissions S."/>
        </authorList>
    </citation>
    <scope>NUCLEOTIDE SEQUENCE [LARGE SCALE GENOMIC DNA]</scope>
    <source>
        <strain evidence="10">SCA</strain>
    </source>
</reference>
<proteinExistence type="inferred from homology"/>
<evidence type="ECO:0000256" key="5">
    <source>
        <dbReference type="ARBA" id="ARBA00022692"/>
    </source>
</evidence>
<evidence type="ECO:0000256" key="2">
    <source>
        <dbReference type="ARBA" id="ARBA00007998"/>
    </source>
</evidence>
<keyword evidence="5 8" id="KW-0812">Transmembrane</keyword>
<evidence type="ECO:0000256" key="3">
    <source>
        <dbReference type="ARBA" id="ARBA00022448"/>
    </source>
</evidence>
<keyword evidence="4" id="KW-0309">Germination</keyword>
<gene>
    <name evidence="9" type="ORF">SAMN05446037_102932</name>
</gene>
<evidence type="ECO:0000256" key="1">
    <source>
        <dbReference type="ARBA" id="ARBA00004141"/>
    </source>
</evidence>
<feature type="transmembrane region" description="Helical" evidence="8">
    <location>
        <begin position="80"/>
        <end position="98"/>
    </location>
</feature>
<accession>A0A239ISD7</accession>
<organism evidence="9 10">
    <name type="scientific">Anaerovirgula multivorans</name>
    <dbReference type="NCBI Taxonomy" id="312168"/>
    <lineage>
        <taxon>Bacteria</taxon>
        <taxon>Bacillati</taxon>
        <taxon>Bacillota</taxon>
        <taxon>Clostridia</taxon>
        <taxon>Peptostreptococcales</taxon>
        <taxon>Natronincolaceae</taxon>
        <taxon>Anaerovirgula</taxon>
    </lineage>
</organism>
<feature type="transmembrane region" description="Helical" evidence="8">
    <location>
        <begin position="12"/>
        <end position="34"/>
    </location>
</feature>
<feature type="transmembrane region" description="Helical" evidence="8">
    <location>
        <begin position="270"/>
        <end position="295"/>
    </location>
</feature>
<dbReference type="PANTHER" id="PTHR34975:SF2">
    <property type="entry name" value="SPORE GERMINATION PROTEIN A2"/>
    <property type="match status" value="1"/>
</dbReference>
<evidence type="ECO:0000256" key="7">
    <source>
        <dbReference type="ARBA" id="ARBA00023136"/>
    </source>
</evidence>
<feature type="transmembrane region" description="Helical" evidence="8">
    <location>
        <begin position="227"/>
        <end position="250"/>
    </location>
</feature>
<dbReference type="AlphaFoldDB" id="A0A239ISD7"/>
<dbReference type="Gene3D" id="1.20.1740.10">
    <property type="entry name" value="Amino acid/polyamine transporter I"/>
    <property type="match status" value="1"/>
</dbReference>
<feature type="transmembrane region" description="Helical" evidence="8">
    <location>
        <begin position="146"/>
        <end position="166"/>
    </location>
</feature>
<protein>
    <submittedName>
        <fullName evidence="9">Spore germination protein KB</fullName>
    </submittedName>
</protein>
<feature type="transmembrane region" description="Helical" evidence="8">
    <location>
        <begin position="118"/>
        <end position="137"/>
    </location>
</feature>
<feature type="transmembrane region" description="Helical" evidence="8">
    <location>
        <begin position="186"/>
        <end position="206"/>
    </location>
</feature>
<evidence type="ECO:0000256" key="4">
    <source>
        <dbReference type="ARBA" id="ARBA00022544"/>
    </source>
</evidence>
<keyword evidence="7 8" id="KW-0472">Membrane</keyword>
<sequence length="367" mass="41267">MQKTKITNHQLLSLTANGSIGGSVIVISATVASIAKQDAWIAALLTPVFGMPVIWIYWFLGSQYPDKTFVGIIKEIFGKWIGFIAAASFVFLCLQIAYHIPWYIGNFITTQAMPETPIYAINLLFVTALVIAIIYGIETIARASELFIYFASIIFFLAMILVSPNAKIENLQPVFENGIMPILKSSVFFSCFLTLPLITLMMIYPIHLSNMQKAKKSLFKGYLWANLIIFITTFMSILVLGSIITAKAQYPTYLLATEINVGVVFTRLEFLIVAIWIVTQFMIGILFFYSGVTGLSELIGLKEHKKIVVPLGLIILVMSEIVFPDAIYQANWVNLVWPPYIITYGLILPVILLLTFCIKKWIFKRVN</sequence>
<dbReference type="Proteomes" id="UP000198304">
    <property type="component" value="Unassembled WGS sequence"/>
</dbReference>
<dbReference type="GO" id="GO:0016020">
    <property type="term" value="C:membrane"/>
    <property type="evidence" value="ECO:0007669"/>
    <property type="project" value="UniProtKB-SubCell"/>
</dbReference>
<feature type="transmembrane region" description="Helical" evidence="8">
    <location>
        <begin position="40"/>
        <end position="60"/>
    </location>
</feature>
<dbReference type="RefSeq" id="WP_089284684.1">
    <property type="nucleotide sequence ID" value="NZ_FZOJ01000029.1"/>
</dbReference>
<dbReference type="InterPro" id="IPR004761">
    <property type="entry name" value="Spore_GerAB"/>
</dbReference>